<dbReference type="GO" id="GO:0005829">
    <property type="term" value="C:cytosol"/>
    <property type="evidence" value="ECO:0007669"/>
    <property type="project" value="UniProtKB-SubCell"/>
</dbReference>
<dbReference type="GO" id="GO:0003723">
    <property type="term" value="F:RNA binding"/>
    <property type="evidence" value="ECO:0007669"/>
    <property type="project" value="InterPro"/>
</dbReference>
<comment type="similarity">
    <text evidence="3">Belongs to the snRNP core protein family.</text>
</comment>
<keyword evidence="10 13" id="KW-0687">Ribonucleoprotein</keyword>
<organism evidence="13 14">
    <name type="scientific">Echinococcus granulosus</name>
    <name type="common">Hydatid tapeworm</name>
    <dbReference type="NCBI Taxonomy" id="6210"/>
    <lineage>
        <taxon>Eukaryota</taxon>
        <taxon>Metazoa</taxon>
        <taxon>Spiralia</taxon>
        <taxon>Lophotrochozoa</taxon>
        <taxon>Platyhelminthes</taxon>
        <taxon>Cestoda</taxon>
        <taxon>Eucestoda</taxon>
        <taxon>Cyclophyllidea</taxon>
        <taxon>Taeniidae</taxon>
        <taxon>Echinococcus</taxon>
        <taxon>Echinococcus granulosus group</taxon>
    </lineage>
</organism>
<dbReference type="InterPro" id="IPR027141">
    <property type="entry name" value="LSm4/Sm_D1/D3"/>
</dbReference>
<evidence type="ECO:0000256" key="8">
    <source>
        <dbReference type="ARBA" id="ARBA00023187"/>
    </source>
</evidence>
<dbReference type="GeneID" id="36336348"/>
<dbReference type="FunFam" id="2.30.30.100:FF:000002">
    <property type="entry name" value="Small nuclear ribonucleoprotein Sm D3"/>
    <property type="match status" value="1"/>
</dbReference>
<dbReference type="EMBL" id="APAU02000002">
    <property type="protein sequence ID" value="EUB64683.1"/>
    <property type="molecule type" value="Genomic_DNA"/>
</dbReference>
<proteinExistence type="inferred from homology"/>
<dbReference type="Gene3D" id="2.30.30.100">
    <property type="match status" value="1"/>
</dbReference>
<sequence>MFLLLGSKYSHEERKISNCGICCAFWRKLCALFMKSKCFFPPECFAKNLIVCLPSLIQAQTQERSLTRSYDEKLINISALLLQTSINILTFVTIYNYVNRKKNFSVSSLFSSVGRNLANMPLSFSLQKHGPEFVHSQLYLAFESTRRVAFCSNSYRGSLVIPLCKFQTLKVQWFLQKITFNSILILDRLGLFIVQLTNLFTIRFGETGCHKLIENTPATRDTSFRKENYAGTHLRCWQQTYLENNLKCFMQLKSYSNTSLSITGIFCPHFLRRVSSKYLNYPSYANQISMVIANHLTILLLIFNPGSKTWMGDEILYHDTWKRIQSSLLKIFKRSPFISLKTFAQKTVSEDAEMVELTSQTFYASQKSCLDAILSPLSIKITIRILEAISSLNIAQKSSPDEKFYTPIMCSSLWEKSFESSEHTFLAQRTTSWTFINSRYTPVRQCFGLTTFPLSNSYSTKTFTSLLIVYDLNQTHLKLKGVAKSLVALGRRYGLFTLSAILLQQQVTLVSALLGWCIYVLDRRNHEDEFVNTIFCNHKTWRQKRPLATPVSDQQFFVTLITEITFPNVAEANIFSSDYASFYKFSEVYLSALPEFSTGMSSVGVPIKVLHDAEGHVITLETINGEVFRGKLIEAEDNMNVHMQEIIMTARDGKTSSLQHVYIRGSKIRYTILTGINYPVEILPKTCFHIYLQLYHSVVSWRGIQTHALTMGIMLHVWKENGVQIVIFLEGIAEIWRACKIEGKNKKSQVSLNVNFPRLHSDDHCIKEPLSARNLHNYTRYVGRCEILDNNINLIVLNKSQHNYFRLFVRVLPNPTSDRRCCYFSSDSCVDVLIVMHDESYFVQKLGVLDVLIESATISIFHKSLM</sequence>
<dbReference type="Proteomes" id="UP000019149">
    <property type="component" value="Unassembled WGS sequence"/>
</dbReference>
<dbReference type="OrthoDB" id="6425924at2759"/>
<protein>
    <recommendedName>
        <fullName evidence="4">Small nuclear ribonucleoprotein Sm D3</fullName>
    </recommendedName>
    <alternativeName>
        <fullName evidence="11">snRNP core protein D3</fullName>
    </alternativeName>
</protein>
<evidence type="ECO:0000259" key="12">
    <source>
        <dbReference type="PROSITE" id="PS52002"/>
    </source>
</evidence>
<dbReference type="InterPro" id="IPR034099">
    <property type="entry name" value="SmD3"/>
</dbReference>
<evidence type="ECO:0000256" key="7">
    <source>
        <dbReference type="ARBA" id="ARBA00022728"/>
    </source>
</evidence>
<dbReference type="STRING" id="6210.W6UTS5"/>
<dbReference type="RefSeq" id="XP_024355879.1">
    <property type="nucleotide sequence ID" value="XM_024489882.1"/>
</dbReference>
<keyword evidence="8" id="KW-0508">mRNA splicing</keyword>
<evidence type="ECO:0000256" key="3">
    <source>
        <dbReference type="ARBA" id="ARBA00008146"/>
    </source>
</evidence>
<keyword evidence="7" id="KW-0747">Spliceosome</keyword>
<evidence type="ECO:0000256" key="1">
    <source>
        <dbReference type="ARBA" id="ARBA00004123"/>
    </source>
</evidence>
<evidence type="ECO:0000256" key="5">
    <source>
        <dbReference type="ARBA" id="ARBA00022490"/>
    </source>
</evidence>
<evidence type="ECO:0000256" key="2">
    <source>
        <dbReference type="ARBA" id="ARBA00004514"/>
    </source>
</evidence>
<evidence type="ECO:0000313" key="13">
    <source>
        <dbReference type="EMBL" id="EUB64683.1"/>
    </source>
</evidence>
<dbReference type="CDD" id="cd01721">
    <property type="entry name" value="Sm_D3"/>
    <property type="match status" value="1"/>
</dbReference>
<evidence type="ECO:0000313" key="14">
    <source>
        <dbReference type="Proteomes" id="UP000019149"/>
    </source>
</evidence>
<dbReference type="CTD" id="36336348"/>
<keyword evidence="14" id="KW-1185">Reference proteome</keyword>
<dbReference type="PROSITE" id="PS52002">
    <property type="entry name" value="SM"/>
    <property type="match status" value="1"/>
</dbReference>
<dbReference type="GO" id="GO:0000387">
    <property type="term" value="P:spliceosomal snRNP assembly"/>
    <property type="evidence" value="ECO:0007669"/>
    <property type="project" value="InterPro"/>
</dbReference>
<dbReference type="GO" id="GO:0005681">
    <property type="term" value="C:spliceosomal complex"/>
    <property type="evidence" value="ECO:0007669"/>
    <property type="project" value="UniProtKB-KW"/>
</dbReference>
<evidence type="ECO:0000256" key="11">
    <source>
        <dbReference type="ARBA" id="ARBA00033126"/>
    </source>
</evidence>
<dbReference type="PANTHER" id="PTHR23338">
    <property type="entry name" value="SMALL NUCLEAR RIBONUCLEOPROTEIN SM"/>
    <property type="match status" value="1"/>
</dbReference>
<evidence type="ECO:0000256" key="6">
    <source>
        <dbReference type="ARBA" id="ARBA00022664"/>
    </source>
</evidence>
<reference evidence="13 14" key="1">
    <citation type="journal article" date="2013" name="Nat. Genet.">
        <title>The genome of the hydatid tapeworm Echinococcus granulosus.</title>
        <authorList>
            <person name="Zheng H."/>
            <person name="Zhang W."/>
            <person name="Zhang L."/>
            <person name="Zhang Z."/>
            <person name="Li J."/>
            <person name="Lu G."/>
            <person name="Zhu Y."/>
            <person name="Wang Y."/>
            <person name="Huang Y."/>
            <person name="Liu J."/>
            <person name="Kang H."/>
            <person name="Chen J."/>
            <person name="Wang L."/>
            <person name="Chen A."/>
            <person name="Yu S."/>
            <person name="Gao Z."/>
            <person name="Jin L."/>
            <person name="Gu W."/>
            <person name="Wang Z."/>
            <person name="Zhao L."/>
            <person name="Shi B."/>
            <person name="Wen H."/>
            <person name="Lin R."/>
            <person name="Jones M.K."/>
            <person name="Brejova B."/>
            <person name="Vinar T."/>
            <person name="Zhao G."/>
            <person name="McManus D.P."/>
            <person name="Chen Z."/>
            <person name="Zhou Y."/>
            <person name="Wang S."/>
        </authorList>
    </citation>
    <scope>NUCLEOTIDE SEQUENCE [LARGE SCALE GENOMIC DNA]</scope>
</reference>
<dbReference type="InterPro" id="IPR001163">
    <property type="entry name" value="Sm_dom_euk/arc"/>
</dbReference>
<accession>W6UTS5</accession>
<feature type="domain" description="Sm" evidence="12">
    <location>
        <begin position="605"/>
        <end position="677"/>
    </location>
</feature>
<dbReference type="AlphaFoldDB" id="W6UTS5"/>
<dbReference type="InterPro" id="IPR010920">
    <property type="entry name" value="LSM_dom_sf"/>
</dbReference>
<gene>
    <name evidence="13" type="ORF">EGR_00633</name>
</gene>
<evidence type="ECO:0000256" key="4">
    <source>
        <dbReference type="ARBA" id="ARBA00020160"/>
    </source>
</evidence>
<dbReference type="Pfam" id="PF01423">
    <property type="entry name" value="LSM"/>
    <property type="match status" value="1"/>
</dbReference>
<comment type="subcellular location">
    <subcellularLocation>
        <location evidence="2">Cytoplasm</location>
        <location evidence="2">Cytosol</location>
    </subcellularLocation>
    <subcellularLocation>
        <location evidence="1">Nucleus</location>
    </subcellularLocation>
</comment>
<evidence type="ECO:0000256" key="10">
    <source>
        <dbReference type="ARBA" id="ARBA00023274"/>
    </source>
</evidence>
<keyword evidence="6" id="KW-0507">mRNA processing</keyword>
<dbReference type="SUPFAM" id="SSF50182">
    <property type="entry name" value="Sm-like ribonucleoproteins"/>
    <property type="match status" value="1"/>
</dbReference>
<dbReference type="InterPro" id="IPR047575">
    <property type="entry name" value="Sm"/>
</dbReference>
<dbReference type="SMART" id="SM00651">
    <property type="entry name" value="Sm"/>
    <property type="match status" value="1"/>
</dbReference>
<name>W6UTS5_ECHGR</name>
<evidence type="ECO:0000256" key="9">
    <source>
        <dbReference type="ARBA" id="ARBA00023242"/>
    </source>
</evidence>
<dbReference type="KEGG" id="egl:EGR_00633"/>
<keyword evidence="9" id="KW-0539">Nucleus</keyword>
<comment type="caution">
    <text evidence="13">The sequence shown here is derived from an EMBL/GenBank/DDBJ whole genome shotgun (WGS) entry which is preliminary data.</text>
</comment>
<keyword evidence="5" id="KW-0963">Cytoplasm</keyword>